<dbReference type="PROSITE" id="PS51125">
    <property type="entry name" value="NHL"/>
    <property type="match status" value="1"/>
</dbReference>
<dbReference type="InterPro" id="IPR011042">
    <property type="entry name" value="6-blade_b-propeller_TolB-like"/>
</dbReference>
<dbReference type="GO" id="GO:0043161">
    <property type="term" value="P:proteasome-mediated ubiquitin-dependent protein catabolic process"/>
    <property type="evidence" value="ECO:0007669"/>
    <property type="project" value="TreeGrafter"/>
</dbReference>
<dbReference type="InterPro" id="IPR050952">
    <property type="entry name" value="TRIM-NHL_E3_ligases"/>
</dbReference>
<dbReference type="PANTHER" id="PTHR24104">
    <property type="entry name" value="E3 UBIQUITIN-PROTEIN LIGASE NHLRC1-RELATED"/>
    <property type="match status" value="1"/>
</dbReference>
<keyword evidence="1" id="KW-0677">Repeat</keyword>
<comment type="caution">
    <text evidence="5">The sequence shown here is derived from an EMBL/GenBank/DDBJ whole genome shotgun (WGS) entry which is preliminary data.</text>
</comment>
<keyword evidence="3" id="KW-1133">Transmembrane helix</keyword>
<reference evidence="5 6" key="1">
    <citation type="submission" date="2015-07" db="EMBL/GenBank/DDBJ databases">
        <title>Draft genome of Bellilinea caldifistulae DSM 17877.</title>
        <authorList>
            <person name="Hemp J."/>
            <person name="Ward L.M."/>
            <person name="Pace L.A."/>
            <person name="Fischer W.W."/>
        </authorList>
    </citation>
    <scope>NUCLEOTIDE SEQUENCE [LARGE SCALE GENOMIC DNA]</scope>
    <source>
        <strain evidence="5 6">GOMI-1</strain>
    </source>
</reference>
<dbReference type="Proteomes" id="UP000050514">
    <property type="component" value="Unassembled WGS sequence"/>
</dbReference>
<feature type="transmembrane region" description="Helical" evidence="3">
    <location>
        <begin position="194"/>
        <end position="221"/>
    </location>
</feature>
<evidence type="ECO:0000256" key="3">
    <source>
        <dbReference type="SAM" id="Phobius"/>
    </source>
</evidence>
<keyword evidence="3" id="KW-0472">Membrane</keyword>
<dbReference type="GO" id="GO:0008270">
    <property type="term" value="F:zinc ion binding"/>
    <property type="evidence" value="ECO:0007669"/>
    <property type="project" value="UniProtKB-KW"/>
</dbReference>
<dbReference type="STRING" id="360411.AC812_08645"/>
<gene>
    <name evidence="5" type="ORF">AC812_08645</name>
</gene>
<dbReference type="Pfam" id="PF12688">
    <property type="entry name" value="TPR_5"/>
    <property type="match status" value="1"/>
</dbReference>
<protein>
    <recommendedName>
        <fullName evidence="4">Tetratrico peptide repeat group 5 domain-containing protein</fullName>
    </recommendedName>
</protein>
<dbReference type="SUPFAM" id="SSF63829">
    <property type="entry name" value="Calcium-dependent phosphotriesterase"/>
    <property type="match status" value="1"/>
</dbReference>
<dbReference type="Pfam" id="PF01436">
    <property type="entry name" value="NHL"/>
    <property type="match status" value="1"/>
</dbReference>
<dbReference type="RefSeq" id="WP_061913918.1">
    <property type="nucleotide sequence ID" value="NZ_DF967971.1"/>
</dbReference>
<evidence type="ECO:0000256" key="1">
    <source>
        <dbReference type="ARBA" id="ARBA00022737"/>
    </source>
</evidence>
<keyword evidence="3" id="KW-0812">Transmembrane</keyword>
<feature type="repeat" description="NHL" evidence="2">
    <location>
        <begin position="244"/>
        <end position="287"/>
    </location>
</feature>
<evidence type="ECO:0000259" key="4">
    <source>
        <dbReference type="Pfam" id="PF12688"/>
    </source>
</evidence>
<dbReference type="EMBL" id="LGHJ01000014">
    <property type="protein sequence ID" value="KPL75349.1"/>
    <property type="molecule type" value="Genomic_DNA"/>
</dbReference>
<sequence>MSKTFHCPSCGAPLQEPDREQGVISCTYCLSSVIVPPELRRSASTEPALSPAESLFNLPELAVSVREAAELTRAGRVEEAVQLLMEKLAMDGPEARRVVAQMEQGQIVQIGEVENRFSSQTFTLSGEDANQIMQLLNKGQEDQALQLYRQITGAGAEDAQRAVAAMRLASRLMEQPTPLNNQQTARIAKGAASIFAFSSCLTFLIISLVSLLTVGIVFWALVSDGGPLESWWLTVNPFGRERVVLSFGKEGIGNGSFDDPRHIAVDPQGNIYVSDYRSGRIQQFDPQGNFLNLWIEEGTPQASTSNKPTIFSLAVSRDGILHIVHDGAIYRRNVADGSSLPPIQLERTSIQQVFLTSTGKIGIVANGDDLALLNANGEVEWMVKHAIENVAGESELTAYLSGDGLGNFYLAGSFTEGVFKYSPEGKFLNRFGSGGDAVNQFRAINAIQVDSQGRIYVSDIKGIMIFNLDGQYLRTLPVPGVAFGMAFGQDDRLYLVTNQPGVLVYQFR</sequence>
<dbReference type="Gene3D" id="2.120.10.30">
    <property type="entry name" value="TolB, C-terminal domain"/>
    <property type="match status" value="1"/>
</dbReference>
<dbReference type="GO" id="GO:0061630">
    <property type="term" value="F:ubiquitin protein ligase activity"/>
    <property type="evidence" value="ECO:0007669"/>
    <property type="project" value="TreeGrafter"/>
</dbReference>
<accession>A0A0P6Y1D6</accession>
<dbReference type="InterPro" id="IPR041656">
    <property type="entry name" value="TPR_5"/>
</dbReference>
<dbReference type="AlphaFoldDB" id="A0A0P6Y1D6"/>
<keyword evidence="6" id="KW-1185">Reference proteome</keyword>
<proteinExistence type="predicted"/>
<name>A0A0P6Y1D6_9CHLR</name>
<dbReference type="GO" id="GO:0000209">
    <property type="term" value="P:protein polyubiquitination"/>
    <property type="evidence" value="ECO:0007669"/>
    <property type="project" value="TreeGrafter"/>
</dbReference>
<feature type="domain" description="Tetratrico peptide repeat group 5" evidence="4">
    <location>
        <begin position="139"/>
        <end position="172"/>
    </location>
</feature>
<dbReference type="CDD" id="cd05819">
    <property type="entry name" value="NHL"/>
    <property type="match status" value="1"/>
</dbReference>
<dbReference type="PANTHER" id="PTHR24104:SF25">
    <property type="entry name" value="PROTEIN LIN-41"/>
    <property type="match status" value="1"/>
</dbReference>
<evidence type="ECO:0000313" key="6">
    <source>
        <dbReference type="Proteomes" id="UP000050514"/>
    </source>
</evidence>
<evidence type="ECO:0000313" key="5">
    <source>
        <dbReference type="EMBL" id="KPL75349.1"/>
    </source>
</evidence>
<dbReference type="InterPro" id="IPR001258">
    <property type="entry name" value="NHL_repeat"/>
</dbReference>
<organism evidence="5 6">
    <name type="scientific">Bellilinea caldifistulae</name>
    <dbReference type="NCBI Taxonomy" id="360411"/>
    <lineage>
        <taxon>Bacteria</taxon>
        <taxon>Bacillati</taxon>
        <taxon>Chloroflexota</taxon>
        <taxon>Anaerolineae</taxon>
        <taxon>Anaerolineales</taxon>
        <taxon>Anaerolineaceae</taxon>
        <taxon>Bellilinea</taxon>
    </lineage>
</organism>
<evidence type="ECO:0000256" key="2">
    <source>
        <dbReference type="PROSITE-ProRule" id="PRU00504"/>
    </source>
</evidence>